<dbReference type="Proteomes" id="UP000762676">
    <property type="component" value="Unassembled WGS sequence"/>
</dbReference>
<evidence type="ECO:0000313" key="3">
    <source>
        <dbReference type="Proteomes" id="UP000762676"/>
    </source>
</evidence>
<feature type="compositionally biased region" description="Polar residues" evidence="1">
    <location>
        <begin position="93"/>
        <end position="107"/>
    </location>
</feature>
<evidence type="ECO:0000313" key="2">
    <source>
        <dbReference type="EMBL" id="GFR92889.1"/>
    </source>
</evidence>
<evidence type="ECO:0000256" key="1">
    <source>
        <dbReference type="SAM" id="MobiDB-lite"/>
    </source>
</evidence>
<sequence length="475" mass="52073">MNARPSPPPTPQPNSLKTKSVGIVLICVMYDGHSPGLSSRRSVPPRSLRFRRHSSPLAPIWTIAESCLEEDISSPHLLHPESCLGEDVLTSQLRSPTNSETGTTGHNSAMAEENTGNSVGSGCEVNGNTERDSMVEEKFHFQKPGGSSSSIWCEAIFSKDFRLKRVFEKFPGDANEEVEPLMQPYLSPDFNHSDTCMTPPENQGLLVTPQTPPVPVDAYKQTTASCRLVQHSDADTSRIDNGVKFAVDELVDITEFGWRPAKPAALSGRETDSFPFASLDQGNLLNSEAVRSATIQLQPSAADSVLPQKNSTIALADHDRQPNMEVDYSQPLVPGLLKDENFTANTRHQSLETSWNQESHQRPAIPQLPSCTMRDFFPPFPSVSPQSLAHTKELRRKLQRSASAPNWSCEGRPLQRHLTASPSKQHVTVGKVTLAVSDSPPSSKPSVPTPTNGPSSKPNCVRKIHWEDNIPENAK</sequence>
<feature type="compositionally biased region" description="Polar residues" evidence="1">
    <location>
        <begin position="349"/>
        <end position="358"/>
    </location>
</feature>
<dbReference type="AlphaFoldDB" id="A0AAV4H5N9"/>
<feature type="region of interest" description="Disordered" evidence="1">
    <location>
        <begin position="93"/>
        <end position="122"/>
    </location>
</feature>
<name>A0AAV4H5N9_9GAST</name>
<comment type="caution">
    <text evidence="2">The sequence shown here is derived from an EMBL/GenBank/DDBJ whole genome shotgun (WGS) entry which is preliminary data.</text>
</comment>
<accession>A0AAV4H5N9</accession>
<feature type="region of interest" description="Disordered" evidence="1">
    <location>
        <begin position="349"/>
        <end position="371"/>
    </location>
</feature>
<organism evidence="2 3">
    <name type="scientific">Elysia marginata</name>
    <dbReference type="NCBI Taxonomy" id="1093978"/>
    <lineage>
        <taxon>Eukaryota</taxon>
        <taxon>Metazoa</taxon>
        <taxon>Spiralia</taxon>
        <taxon>Lophotrochozoa</taxon>
        <taxon>Mollusca</taxon>
        <taxon>Gastropoda</taxon>
        <taxon>Heterobranchia</taxon>
        <taxon>Euthyneura</taxon>
        <taxon>Panpulmonata</taxon>
        <taxon>Sacoglossa</taxon>
        <taxon>Placobranchoidea</taxon>
        <taxon>Plakobranchidae</taxon>
        <taxon>Elysia</taxon>
    </lineage>
</organism>
<feature type="compositionally biased region" description="Low complexity" evidence="1">
    <location>
        <begin position="436"/>
        <end position="450"/>
    </location>
</feature>
<dbReference type="EMBL" id="BMAT01005422">
    <property type="protein sequence ID" value="GFR92889.1"/>
    <property type="molecule type" value="Genomic_DNA"/>
</dbReference>
<feature type="compositionally biased region" description="Basic and acidic residues" evidence="1">
    <location>
        <begin position="464"/>
        <end position="475"/>
    </location>
</feature>
<reference evidence="2 3" key="1">
    <citation type="journal article" date="2021" name="Elife">
        <title>Chloroplast acquisition without the gene transfer in kleptoplastic sea slugs, Plakobranchus ocellatus.</title>
        <authorList>
            <person name="Maeda T."/>
            <person name="Takahashi S."/>
            <person name="Yoshida T."/>
            <person name="Shimamura S."/>
            <person name="Takaki Y."/>
            <person name="Nagai Y."/>
            <person name="Toyoda A."/>
            <person name="Suzuki Y."/>
            <person name="Arimoto A."/>
            <person name="Ishii H."/>
            <person name="Satoh N."/>
            <person name="Nishiyama T."/>
            <person name="Hasebe M."/>
            <person name="Maruyama T."/>
            <person name="Minagawa J."/>
            <person name="Obokata J."/>
            <person name="Shigenobu S."/>
        </authorList>
    </citation>
    <scope>NUCLEOTIDE SEQUENCE [LARGE SCALE GENOMIC DNA]</scope>
</reference>
<feature type="region of interest" description="Disordered" evidence="1">
    <location>
        <begin position="435"/>
        <end position="475"/>
    </location>
</feature>
<protein>
    <submittedName>
        <fullName evidence="2">Uncharacterized protein</fullName>
    </submittedName>
</protein>
<keyword evidence="3" id="KW-1185">Reference proteome</keyword>
<proteinExistence type="predicted"/>
<gene>
    <name evidence="2" type="ORF">ElyMa_002629100</name>
</gene>